<accession>A0AAE9Y904</accession>
<organism evidence="3 4">
    <name type="scientific">Iamia majanohamensis</name>
    <dbReference type="NCBI Taxonomy" id="467976"/>
    <lineage>
        <taxon>Bacteria</taxon>
        <taxon>Bacillati</taxon>
        <taxon>Actinomycetota</taxon>
        <taxon>Acidimicrobiia</taxon>
        <taxon>Acidimicrobiales</taxon>
        <taxon>Iamiaceae</taxon>
        <taxon>Iamia</taxon>
    </lineage>
</organism>
<evidence type="ECO:0000313" key="4">
    <source>
        <dbReference type="Proteomes" id="UP001216390"/>
    </source>
</evidence>
<dbReference type="RefSeq" id="WP_272738347.1">
    <property type="nucleotide sequence ID" value="NZ_CP116942.1"/>
</dbReference>
<protein>
    <submittedName>
        <fullName evidence="3">DUF222 domain-containing protein</fullName>
    </submittedName>
</protein>
<sequence length="437" mass="47079">MPADASAPPLGLGAAACADLSEEALRTHVLELHRLRAQVEGALVAATGAFDARTAWAADGARSAAGWLAARVDLGRGRAQAEVTLGRTLRATPLVEAASLAGDLGRVKVDLLLAVRTPEVEEVFAEQEQFLVDTVAGLTVRDAAAFLRHWQVRAREAVGWTDPDERPDPPEAPRAAVDLSPTFEGRWVLDGEMDAEHGALASGVLAAEVDEMFRLGVFSADDGLTARQRRGLALVEVLVRNGRAGTKQGAPRPSLEISADARTAAGLVPVDADDAASRVCEIRDVGPISMAALGRYLCTARIHGLVFGADGEPLHLGRDVELANRAQRRALRFQSRGCAFPGCSAPASWCEAHHIVWRDDDGPTDLPNLVLLCRFHHHRVHDDGYRMARLTDGTLEVLRPDGTPLTPSRRRRPSHQRDPVVERIRGRVDQLIADRAA</sequence>
<evidence type="ECO:0000256" key="1">
    <source>
        <dbReference type="SAM" id="MobiDB-lite"/>
    </source>
</evidence>
<dbReference type="Gene3D" id="1.10.30.50">
    <property type="match status" value="1"/>
</dbReference>
<dbReference type="SMART" id="SM00507">
    <property type="entry name" value="HNHc"/>
    <property type="match status" value="1"/>
</dbReference>
<dbReference type="AlphaFoldDB" id="A0AAE9Y904"/>
<reference evidence="3" key="1">
    <citation type="submission" date="2023-01" db="EMBL/GenBank/DDBJ databases">
        <title>The diversity of Class Acidimicrobiia in South China Sea sediment environments and the proposal of Iamia marina sp. nov., a novel species of the genus Iamia.</title>
        <authorList>
            <person name="He Y."/>
            <person name="Tian X."/>
        </authorList>
    </citation>
    <scope>NUCLEOTIDE SEQUENCE</scope>
    <source>
        <strain evidence="3">DSM 19957</strain>
    </source>
</reference>
<feature type="region of interest" description="Disordered" evidence="1">
    <location>
        <begin position="398"/>
        <end position="419"/>
    </location>
</feature>
<dbReference type="KEGG" id="ima:PO878_08855"/>
<name>A0AAE9Y904_9ACTN</name>
<dbReference type="InterPro" id="IPR003615">
    <property type="entry name" value="HNH_nuc"/>
</dbReference>
<dbReference type="CDD" id="cd00085">
    <property type="entry name" value="HNHc"/>
    <property type="match status" value="1"/>
</dbReference>
<dbReference type="InterPro" id="IPR003870">
    <property type="entry name" value="DUF222"/>
</dbReference>
<proteinExistence type="predicted"/>
<dbReference type="Pfam" id="PF02720">
    <property type="entry name" value="DUF222"/>
    <property type="match status" value="1"/>
</dbReference>
<feature type="domain" description="HNH nuclease" evidence="2">
    <location>
        <begin position="326"/>
        <end position="378"/>
    </location>
</feature>
<evidence type="ECO:0000259" key="2">
    <source>
        <dbReference type="SMART" id="SM00507"/>
    </source>
</evidence>
<evidence type="ECO:0000313" key="3">
    <source>
        <dbReference type="EMBL" id="WCO68832.1"/>
    </source>
</evidence>
<gene>
    <name evidence="3" type="ORF">PO878_08855</name>
</gene>
<dbReference type="Proteomes" id="UP001216390">
    <property type="component" value="Chromosome"/>
</dbReference>
<keyword evidence="4" id="KW-1185">Reference proteome</keyword>
<dbReference type="EMBL" id="CP116942">
    <property type="protein sequence ID" value="WCO68832.1"/>
    <property type="molecule type" value="Genomic_DNA"/>
</dbReference>